<organism evidence="2">
    <name type="scientific">Phytophthora nicotianae</name>
    <name type="common">Potato buckeye rot agent</name>
    <name type="synonym">Phytophthora parasitica</name>
    <dbReference type="NCBI Taxonomy" id="4792"/>
    <lineage>
        <taxon>Eukaryota</taxon>
        <taxon>Sar</taxon>
        <taxon>Stramenopiles</taxon>
        <taxon>Oomycota</taxon>
        <taxon>Peronosporomycetes</taxon>
        <taxon>Peronosporales</taxon>
        <taxon>Peronosporaceae</taxon>
        <taxon>Phytophthora</taxon>
    </lineage>
</organism>
<protein>
    <submittedName>
        <fullName evidence="2">Uncharacterized protein</fullName>
    </submittedName>
</protein>
<dbReference type="Proteomes" id="UP000054423">
    <property type="component" value="Unassembled WGS sequence"/>
</dbReference>
<reference evidence="2" key="1">
    <citation type="submission" date="2013-11" db="EMBL/GenBank/DDBJ databases">
        <title>The Genome Sequence of Phytophthora parasitica CHvinca01.</title>
        <authorList>
            <consortium name="The Broad Institute Genomics Platform"/>
            <person name="Russ C."/>
            <person name="Tyler B."/>
            <person name="Panabieres F."/>
            <person name="Shan W."/>
            <person name="Tripathy S."/>
            <person name="Grunwald N."/>
            <person name="Machado M."/>
            <person name="Johnson C.S."/>
            <person name="Arredondo F."/>
            <person name="Hong C."/>
            <person name="Coffey M."/>
            <person name="Young S.K."/>
            <person name="Zeng Q."/>
            <person name="Gargeya S."/>
            <person name="Fitzgerald M."/>
            <person name="Abouelleil A."/>
            <person name="Alvarado L."/>
            <person name="Chapman S.B."/>
            <person name="Gainer-Dewar J."/>
            <person name="Goldberg J."/>
            <person name="Griggs A."/>
            <person name="Gujja S."/>
            <person name="Hansen M."/>
            <person name="Howarth C."/>
            <person name="Imamovic A."/>
            <person name="Ireland A."/>
            <person name="Larimer J."/>
            <person name="McCowan C."/>
            <person name="Murphy C."/>
            <person name="Pearson M."/>
            <person name="Poon T.W."/>
            <person name="Priest M."/>
            <person name="Roberts A."/>
            <person name="Saif S."/>
            <person name="Shea T."/>
            <person name="Sykes S."/>
            <person name="Wortman J."/>
            <person name="Nusbaum C."/>
            <person name="Birren B."/>
        </authorList>
    </citation>
    <scope>NUCLEOTIDE SEQUENCE [LARGE SCALE GENOMIC DNA]</scope>
    <source>
        <strain evidence="2">CHvinca01</strain>
    </source>
</reference>
<gene>
    <name evidence="3" type="ORF">L914_01871</name>
    <name evidence="1" type="ORF">L916_01855</name>
    <name evidence="2" type="ORF">L917_01813</name>
</gene>
<evidence type="ECO:0000313" key="2">
    <source>
        <dbReference type="EMBL" id="ETM01621.1"/>
    </source>
</evidence>
<dbReference type="Proteomes" id="UP000053864">
    <property type="component" value="Unassembled WGS sequence"/>
</dbReference>
<accession>W2LYF5</accession>
<evidence type="ECO:0000313" key="1">
    <source>
        <dbReference type="EMBL" id="ETL48557.1"/>
    </source>
</evidence>
<proteinExistence type="predicted"/>
<evidence type="ECO:0000313" key="3">
    <source>
        <dbReference type="EMBL" id="ETM54848.1"/>
    </source>
</evidence>
<reference evidence="1 4" key="2">
    <citation type="submission" date="2013-11" db="EMBL/GenBank/DDBJ databases">
        <title>The Genome Sequence of Phytophthora parasitica CJ05E6.</title>
        <authorList>
            <consortium name="The Broad Institute Genomics Platform"/>
            <person name="Russ C."/>
            <person name="Tyler B."/>
            <person name="Panabieres F."/>
            <person name="Shan W."/>
            <person name="Tripathy S."/>
            <person name="Grunwald N."/>
            <person name="Machado M."/>
            <person name="Johnson C.S."/>
            <person name="Arredondo F."/>
            <person name="Hong C."/>
            <person name="Coffey M."/>
            <person name="Young S.K."/>
            <person name="Zeng Q."/>
            <person name="Gargeya S."/>
            <person name="Fitzgerald M."/>
            <person name="Abouelleil A."/>
            <person name="Alvarado L."/>
            <person name="Chapman S.B."/>
            <person name="Gainer-Dewar J."/>
            <person name="Goldberg J."/>
            <person name="Griggs A."/>
            <person name="Gujja S."/>
            <person name="Hansen M."/>
            <person name="Howarth C."/>
            <person name="Imamovic A."/>
            <person name="Ireland A."/>
            <person name="Larimer J."/>
            <person name="McCowan C."/>
            <person name="Murphy C."/>
            <person name="Pearson M."/>
            <person name="Poon T.W."/>
            <person name="Priest M."/>
            <person name="Roberts A."/>
            <person name="Saif S."/>
            <person name="Shea T."/>
            <person name="Sykes S."/>
            <person name="Wortman J."/>
            <person name="Nusbaum C."/>
            <person name="Birren B."/>
        </authorList>
    </citation>
    <scope>NUCLEOTIDE SEQUENCE [LARGE SCALE GENOMIC DNA]</scope>
    <source>
        <strain evidence="1 4">CJ05E6</strain>
    </source>
</reference>
<dbReference type="EMBL" id="KI677649">
    <property type="protein sequence ID" value="ETM01621.1"/>
    <property type="molecule type" value="Genomic_DNA"/>
</dbReference>
<name>W2LYF5_PHYNI</name>
<sequence>MRGKAGKWISTSLWRLMDGCQFRWAHDGSHELRM</sequence>
<reference evidence="3" key="3">
    <citation type="submission" date="2013-11" db="EMBL/GenBank/DDBJ databases">
        <title>The Genome Sequence of Phytophthora parasitica IAC_01/95.</title>
        <authorList>
            <consortium name="The Broad Institute Genomics Platform"/>
            <person name="Russ C."/>
            <person name="Tyler B."/>
            <person name="Panabieres F."/>
            <person name="Shan W."/>
            <person name="Tripathy S."/>
            <person name="Grunwald N."/>
            <person name="Machado M."/>
            <person name="Johnson C.S."/>
            <person name="Arredondo F."/>
            <person name="Hong C."/>
            <person name="Coffey M."/>
            <person name="Young S.K."/>
            <person name="Zeng Q."/>
            <person name="Gargeya S."/>
            <person name="Fitzgerald M."/>
            <person name="Abouelleil A."/>
            <person name="Alvarado L."/>
            <person name="Chapman S.B."/>
            <person name="Gainer-Dewar J."/>
            <person name="Goldberg J."/>
            <person name="Griggs A."/>
            <person name="Gujja S."/>
            <person name="Hansen M."/>
            <person name="Howarth C."/>
            <person name="Imamovic A."/>
            <person name="Ireland A."/>
            <person name="Larimer J."/>
            <person name="McCowan C."/>
            <person name="Murphy C."/>
            <person name="Pearson M."/>
            <person name="Poon T.W."/>
            <person name="Priest M."/>
            <person name="Roberts A."/>
            <person name="Saif S."/>
            <person name="Shea T."/>
            <person name="Sykes S."/>
            <person name="Wortman J."/>
            <person name="Nusbaum C."/>
            <person name="Birren B."/>
        </authorList>
    </citation>
    <scope>NUCLEOTIDE SEQUENCE [LARGE SCALE GENOMIC DNA]</scope>
    <source>
        <strain evidence="3">IAC_01/95</strain>
    </source>
</reference>
<dbReference type="Proteomes" id="UP000054532">
    <property type="component" value="Unassembled WGS sequence"/>
</dbReference>
<dbReference type="EMBL" id="KI690890">
    <property type="protein sequence ID" value="ETM54848.1"/>
    <property type="molecule type" value="Genomic_DNA"/>
</dbReference>
<dbReference type="AlphaFoldDB" id="W2LYF5"/>
<dbReference type="EMBL" id="KI670876">
    <property type="protein sequence ID" value="ETL48557.1"/>
    <property type="molecule type" value="Genomic_DNA"/>
</dbReference>
<evidence type="ECO:0000313" key="4">
    <source>
        <dbReference type="Proteomes" id="UP000053864"/>
    </source>
</evidence>